<dbReference type="SUPFAM" id="SSF46785">
    <property type="entry name" value="Winged helix' DNA-binding domain"/>
    <property type="match status" value="1"/>
</dbReference>
<dbReference type="Proteomes" id="UP000661077">
    <property type="component" value="Unassembled WGS sequence"/>
</dbReference>
<evidence type="ECO:0000256" key="1">
    <source>
        <dbReference type="ARBA" id="ARBA00022598"/>
    </source>
</evidence>
<comment type="similarity">
    <text evidence="6">Belongs to the biotin--protein ligase family.</text>
</comment>
<evidence type="ECO:0000256" key="5">
    <source>
        <dbReference type="ARBA" id="ARBA00047846"/>
    </source>
</evidence>
<gene>
    <name evidence="6" type="primary">birA</name>
    <name evidence="8" type="ORF">JM946_25065</name>
</gene>
<comment type="function">
    <text evidence="6">Acts both as a biotin--[acetyl-CoA-carboxylase] ligase and a biotin-operon repressor. In the presence of ATP, BirA activates biotin to form the BirA-biotinyl-5'-adenylate (BirA-bio-5'-AMP or holoBirA) complex. HoloBirA can either transfer the biotinyl moiety to the biotin carboxyl carrier protein (BCCP) subunit of acetyl-CoA carboxylase, or bind to the biotin operator site and inhibit transcription of the operon.</text>
</comment>
<evidence type="ECO:0000256" key="2">
    <source>
        <dbReference type="ARBA" id="ARBA00022741"/>
    </source>
</evidence>
<keyword evidence="2 6" id="KW-0547">Nucleotide-binding</keyword>
<feature type="domain" description="BPL/LPL catalytic" evidence="7">
    <location>
        <begin position="76"/>
        <end position="278"/>
    </location>
</feature>
<evidence type="ECO:0000256" key="6">
    <source>
        <dbReference type="HAMAP-Rule" id="MF_00978"/>
    </source>
</evidence>
<feature type="binding site" evidence="6">
    <location>
        <position position="201"/>
    </location>
    <ligand>
        <name>biotin</name>
        <dbReference type="ChEBI" id="CHEBI:57586"/>
    </ligand>
</feature>
<evidence type="ECO:0000313" key="8">
    <source>
        <dbReference type="EMBL" id="MBM0108015.1"/>
    </source>
</evidence>
<dbReference type="GO" id="GO:0004077">
    <property type="term" value="F:biotin--[biotin carboxyl-carrier protein] ligase activity"/>
    <property type="evidence" value="ECO:0007669"/>
    <property type="project" value="UniProtKB-EC"/>
</dbReference>
<dbReference type="InterPro" id="IPR004143">
    <property type="entry name" value="BPL_LPL_catalytic"/>
</dbReference>
<evidence type="ECO:0000256" key="3">
    <source>
        <dbReference type="ARBA" id="ARBA00022840"/>
    </source>
</evidence>
<dbReference type="NCBIfam" id="TIGR00121">
    <property type="entry name" value="birA_ligase"/>
    <property type="match status" value="1"/>
</dbReference>
<dbReference type="Pfam" id="PF02237">
    <property type="entry name" value="BPL_C"/>
    <property type="match status" value="1"/>
</dbReference>
<dbReference type="InterPro" id="IPR045864">
    <property type="entry name" value="aa-tRNA-synth_II/BPL/LPL"/>
</dbReference>
<evidence type="ECO:0000313" key="9">
    <source>
        <dbReference type="Proteomes" id="UP000661077"/>
    </source>
</evidence>
<keyword evidence="6" id="KW-0804">Transcription</keyword>
<feature type="DNA-binding region" description="H-T-H motif" evidence="6">
    <location>
        <begin position="33"/>
        <end position="52"/>
    </location>
</feature>
<dbReference type="RefSeq" id="WP_203170122.1">
    <property type="nucleotide sequence ID" value="NZ_JAEVLS010000006.1"/>
</dbReference>
<dbReference type="EC" id="6.3.4.15" evidence="6"/>
<keyword evidence="3 6" id="KW-0067">ATP-binding</keyword>
<name>A0ABS1X463_9GAMM</name>
<reference evidence="8 9" key="1">
    <citation type="journal article" date="2021" name="Int. J. Syst. Evol. Microbiol.">
        <title>Steroidobacter gossypii sp. nov., isolated from soil of cotton cropping field.</title>
        <authorList>
            <person name="Huang R."/>
            <person name="Yang S."/>
            <person name="Zhen C."/>
            <person name="Liu W."/>
        </authorList>
    </citation>
    <scope>NUCLEOTIDE SEQUENCE [LARGE SCALE GENOMIC DNA]</scope>
    <source>
        <strain evidence="8 9">S1-65</strain>
    </source>
</reference>
<dbReference type="HAMAP" id="MF_00978">
    <property type="entry name" value="Bifunct_BirA"/>
    <property type="match status" value="1"/>
</dbReference>
<keyword evidence="9" id="KW-1185">Reference proteome</keyword>
<dbReference type="EMBL" id="JAEVLS010000006">
    <property type="protein sequence ID" value="MBM0108015.1"/>
    <property type="molecule type" value="Genomic_DNA"/>
</dbReference>
<protein>
    <recommendedName>
        <fullName evidence="6">Bifunctional ligase/repressor BirA</fullName>
    </recommendedName>
    <alternativeName>
        <fullName evidence="6">Biotin operon repressor</fullName>
    </alternativeName>
    <alternativeName>
        <fullName evidence="6">Biotin--[acetyl-CoA-carboxylase] ligase</fullName>
        <ecNumber evidence="6">6.3.4.15</ecNumber>
    </alternativeName>
    <alternativeName>
        <fullName evidence="6">Biotin--protein ligase</fullName>
    </alternativeName>
    <alternativeName>
        <fullName evidence="6">Biotin-[acetyl-CoA carboxylase] synthetase</fullName>
    </alternativeName>
</protein>
<proteinExistence type="inferred from homology"/>
<dbReference type="PANTHER" id="PTHR12835:SF5">
    <property type="entry name" value="BIOTIN--PROTEIN LIGASE"/>
    <property type="match status" value="1"/>
</dbReference>
<evidence type="ECO:0000256" key="4">
    <source>
        <dbReference type="ARBA" id="ARBA00023267"/>
    </source>
</evidence>
<sequence length="345" mass="37489">MATSSKAHTPKTQAHARRQRLLAMLAEGAFYSGEQLARKLKISRGGVWKLMNSLKALGVDIESVPRQGYRLPRAVDLLAKEDITASWPAATRALMERTDVLLTVDSTNRFLFDLPPPQPGRFQLCTAEVQNAGRGRRGRSWIAPFGSGVCMSLSWQFAEAPPTFSALSLAVGVAVVKAFQRLGIEGVGLKWPNDLQWQARKLGGILIEMRGESAGPAQVVIGIGINMHMPAATRMQLAEREAALIADVHEIMKERTPTRNALIATVVEQLLEMLQTFTVHGFAPFKEEWLALDTLSNAAVKVIAGSQTTHGTARGADDDGTLLVEVDGELRKFVSGEVSLRAAKS</sequence>
<feature type="binding site" evidence="6">
    <location>
        <begin position="134"/>
        <end position="136"/>
    </location>
    <ligand>
        <name>biotin</name>
        <dbReference type="ChEBI" id="CHEBI:57586"/>
    </ligand>
</feature>
<comment type="caution">
    <text evidence="8">The sequence shown here is derived from an EMBL/GenBank/DDBJ whole genome shotgun (WGS) entry which is preliminary data.</text>
</comment>
<organism evidence="8 9">
    <name type="scientific">Steroidobacter gossypii</name>
    <dbReference type="NCBI Taxonomy" id="2805490"/>
    <lineage>
        <taxon>Bacteria</taxon>
        <taxon>Pseudomonadati</taxon>
        <taxon>Pseudomonadota</taxon>
        <taxon>Gammaproteobacteria</taxon>
        <taxon>Steroidobacterales</taxon>
        <taxon>Steroidobacteraceae</taxon>
        <taxon>Steroidobacter</taxon>
    </lineage>
</organism>
<feature type="binding site" evidence="6">
    <location>
        <position position="130"/>
    </location>
    <ligand>
        <name>biotin</name>
        <dbReference type="ChEBI" id="CHEBI:57586"/>
    </ligand>
</feature>
<dbReference type="Gene3D" id="1.10.10.10">
    <property type="entry name" value="Winged helix-like DNA-binding domain superfamily/Winged helix DNA-binding domain"/>
    <property type="match status" value="1"/>
</dbReference>
<dbReference type="InterPro" id="IPR036388">
    <property type="entry name" value="WH-like_DNA-bd_sf"/>
</dbReference>
<dbReference type="CDD" id="cd16442">
    <property type="entry name" value="BPL"/>
    <property type="match status" value="1"/>
</dbReference>
<evidence type="ECO:0000259" key="7">
    <source>
        <dbReference type="PROSITE" id="PS51733"/>
    </source>
</evidence>
<dbReference type="InterPro" id="IPR008988">
    <property type="entry name" value="Transcriptional_repressor_C"/>
</dbReference>
<keyword evidence="6" id="KW-0805">Transcription regulation</keyword>
<dbReference type="InterPro" id="IPR003142">
    <property type="entry name" value="BPL_C"/>
</dbReference>
<dbReference type="InterPro" id="IPR036390">
    <property type="entry name" value="WH_DNA-bd_sf"/>
</dbReference>
<keyword evidence="4 6" id="KW-0092">Biotin</keyword>
<dbReference type="Pfam" id="PF03099">
    <property type="entry name" value="BPL_LplA_LipB"/>
    <property type="match status" value="1"/>
</dbReference>
<keyword evidence="6" id="KW-0678">Repressor</keyword>
<dbReference type="Gene3D" id="3.30.930.10">
    <property type="entry name" value="Bira Bifunctional Protein, Domain 2"/>
    <property type="match status" value="1"/>
</dbReference>
<dbReference type="PANTHER" id="PTHR12835">
    <property type="entry name" value="BIOTIN PROTEIN LIGASE"/>
    <property type="match status" value="1"/>
</dbReference>
<dbReference type="Pfam" id="PF08279">
    <property type="entry name" value="HTH_11"/>
    <property type="match status" value="1"/>
</dbReference>
<keyword evidence="1 6" id="KW-0436">Ligase</keyword>
<dbReference type="SUPFAM" id="SSF50037">
    <property type="entry name" value="C-terminal domain of transcriptional repressors"/>
    <property type="match status" value="1"/>
</dbReference>
<comment type="catalytic activity">
    <reaction evidence="5 6">
        <text>biotin + L-lysyl-[protein] + ATP = N(6)-biotinyl-L-lysyl-[protein] + AMP + diphosphate + H(+)</text>
        <dbReference type="Rhea" id="RHEA:11756"/>
        <dbReference type="Rhea" id="RHEA-COMP:9752"/>
        <dbReference type="Rhea" id="RHEA-COMP:10505"/>
        <dbReference type="ChEBI" id="CHEBI:15378"/>
        <dbReference type="ChEBI" id="CHEBI:29969"/>
        <dbReference type="ChEBI" id="CHEBI:30616"/>
        <dbReference type="ChEBI" id="CHEBI:33019"/>
        <dbReference type="ChEBI" id="CHEBI:57586"/>
        <dbReference type="ChEBI" id="CHEBI:83144"/>
        <dbReference type="ChEBI" id="CHEBI:456215"/>
        <dbReference type="EC" id="6.3.4.15"/>
    </reaction>
</comment>
<keyword evidence="6" id="KW-0238">DNA-binding</keyword>
<dbReference type="Gene3D" id="2.30.30.100">
    <property type="match status" value="1"/>
</dbReference>
<dbReference type="InterPro" id="IPR004408">
    <property type="entry name" value="Biotin_CoA_COase_ligase"/>
</dbReference>
<dbReference type="InterPro" id="IPR030855">
    <property type="entry name" value="Bifunct_BirA"/>
</dbReference>
<dbReference type="SUPFAM" id="SSF55681">
    <property type="entry name" value="Class II aaRS and biotin synthetases"/>
    <property type="match status" value="1"/>
</dbReference>
<feature type="binding site" evidence="6">
    <location>
        <begin position="106"/>
        <end position="108"/>
    </location>
    <ligand>
        <name>biotin</name>
        <dbReference type="ChEBI" id="CHEBI:57586"/>
    </ligand>
</feature>
<dbReference type="InterPro" id="IPR013196">
    <property type="entry name" value="HTH_11"/>
</dbReference>
<dbReference type="PROSITE" id="PS51733">
    <property type="entry name" value="BPL_LPL_CATALYTIC"/>
    <property type="match status" value="1"/>
</dbReference>
<accession>A0ABS1X463</accession>